<comment type="subcellular location">
    <subcellularLocation>
        <location evidence="11 12">Cell membrane</location>
        <topology evidence="11 12">Multi-pass membrane protein</topology>
    </subcellularLocation>
    <subcellularLocation>
        <location evidence="1">Membrane</location>
        <topology evidence="1">Multi-pass membrane protein</topology>
    </subcellularLocation>
</comment>
<evidence type="ECO:0000313" key="14">
    <source>
        <dbReference type="Proteomes" id="UP000749311"/>
    </source>
</evidence>
<keyword evidence="3 11" id="KW-0813">Transport</keyword>
<keyword evidence="11" id="KW-1003">Cell membrane</keyword>
<keyword evidence="7 11" id="KW-1133">Transmembrane helix</keyword>
<evidence type="ECO:0000256" key="10">
    <source>
        <dbReference type="ARBA" id="ARBA00023310"/>
    </source>
</evidence>
<evidence type="ECO:0000256" key="2">
    <source>
        <dbReference type="ARBA" id="ARBA00006810"/>
    </source>
</evidence>
<feature type="transmembrane region" description="Helical" evidence="11">
    <location>
        <begin position="118"/>
        <end position="135"/>
    </location>
</feature>
<comment type="function">
    <text evidence="11 12">Key component of the proton channel; it plays a direct role in the translocation of protons across the membrane.</text>
</comment>
<dbReference type="NCBIfam" id="TIGR01131">
    <property type="entry name" value="ATP_synt_6_or_A"/>
    <property type="match status" value="1"/>
</dbReference>
<dbReference type="InterPro" id="IPR000568">
    <property type="entry name" value="ATP_synth_F0_asu"/>
</dbReference>
<dbReference type="InterPro" id="IPR035908">
    <property type="entry name" value="F0_ATP_A_sf"/>
</dbReference>
<comment type="similarity">
    <text evidence="2 11 12">Belongs to the ATPase A chain family.</text>
</comment>
<evidence type="ECO:0000256" key="5">
    <source>
        <dbReference type="ARBA" id="ARBA00022692"/>
    </source>
</evidence>
<evidence type="ECO:0000256" key="6">
    <source>
        <dbReference type="ARBA" id="ARBA00022781"/>
    </source>
</evidence>
<dbReference type="PRINTS" id="PR00123">
    <property type="entry name" value="ATPASEA"/>
</dbReference>
<keyword evidence="6 11" id="KW-0375">Hydrogen ion transport</keyword>
<dbReference type="Proteomes" id="UP000749311">
    <property type="component" value="Unassembled WGS sequence"/>
</dbReference>
<sequence length="257" mass="28728">MIPMEGGGYTAPGLDDFKFEGLFGTDWITKPMLQAVIAAVVVVVVWAVMARRLRVVPGKAQYVMELIYDSIRNGVGRDMLGPGFRPYIGLLVGLFSYVLLNNWFGELFLFMFPTFSNIGYTWGVVAMVFVIYVWAGFKAHGPGYLRHALIPEGVPWYLYIMIIPIEFISTFITRPLTLGVRLFANMFAGHLTIMVFVLGGSFLLTYAGNAVYNVSGAFSLLFSFVMMGFELFIGFLQAYIFTLLTAQYISSSISENH</sequence>
<dbReference type="PANTHER" id="PTHR11410:SF0">
    <property type="entry name" value="ATP SYNTHASE SUBUNIT A"/>
    <property type="match status" value="1"/>
</dbReference>
<dbReference type="PROSITE" id="PS00449">
    <property type="entry name" value="ATPASE_A"/>
    <property type="match status" value="1"/>
</dbReference>
<organism evidence="13 14">
    <name type="scientific">Brooklawnia cerclae</name>
    <dbReference type="NCBI Taxonomy" id="349934"/>
    <lineage>
        <taxon>Bacteria</taxon>
        <taxon>Bacillati</taxon>
        <taxon>Actinomycetota</taxon>
        <taxon>Actinomycetes</taxon>
        <taxon>Propionibacteriales</taxon>
        <taxon>Propionibacteriaceae</taxon>
        <taxon>Brooklawnia</taxon>
    </lineage>
</organism>
<evidence type="ECO:0000256" key="7">
    <source>
        <dbReference type="ARBA" id="ARBA00022989"/>
    </source>
</evidence>
<dbReference type="EMBL" id="JAAMOZ010000001">
    <property type="protein sequence ID" value="NIH56431.1"/>
    <property type="molecule type" value="Genomic_DNA"/>
</dbReference>
<dbReference type="Gene3D" id="1.20.120.220">
    <property type="entry name" value="ATP synthase, F0 complex, subunit A"/>
    <property type="match status" value="1"/>
</dbReference>
<dbReference type="Pfam" id="PF00119">
    <property type="entry name" value="ATP-synt_A"/>
    <property type="match status" value="1"/>
</dbReference>
<keyword evidence="14" id="KW-1185">Reference proteome</keyword>
<dbReference type="SUPFAM" id="SSF81336">
    <property type="entry name" value="F1F0 ATP synthase subunit A"/>
    <property type="match status" value="1"/>
</dbReference>
<evidence type="ECO:0000256" key="4">
    <source>
        <dbReference type="ARBA" id="ARBA00022547"/>
    </source>
</evidence>
<feature type="transmembrane region" description="Helical" evidence="11">
    <location>
        <begin position="87"/>
        <end position="112"/>
    </location>
</feature>
<name>A0ABX0SEP3_9ACTN</name>
<evidence type="ECO:0000256" key="12">
    <source>
        <dbReference type="RuleBase" id="RU000483"/>
    </source>
</evidence>
<comment type="caution">
    <text evidence="13">The sequence shown here is derived from an EMBL/GenBank/DDBJ whole genome shotgun (WGS) entry which is preliminary data.</text>
</comment>
<evidence type="ECO:0000256" key="3">
    <source>
        <dbReference type="ARBA" id="ARBA00022448"/>
    </source>
</evidence>
<feature type="transmembrane region" description="Helical" evidence="11">
    <location>
        <begin position="218"/>
        <end position="241"/>
    </location>
</feature>
<keyword evidence="9 11" id="KW-0472">Membrane</keyword>
<keyword evidence="8 11" id="KW-0406">Ion transport</keyword>
<accession>A0ABX0SEP3</accession>
<evidence type="ECO:0000256" key="11">
    <source>
        <dbReference type="HAMAP-Rule" id="MF_01393"/>
    </source>
</evidence>
<proteinExistence type="inferred from homology"/>
<feature type="transmembrane region" description="Helical" evidence="11">
    <location>
        <begin position="156"/>
        <end position="176"/>
    </location>
</feature>
<dbReference type="InterPro" id="IPR023011">
    <property type="entry name" value="ATP_synth_F0_asu_AS"/>
</dbReference>
<evidence type="ECO:0000256" key="9">
    <source>
        <dbReference type="ARBA" id="ARBA00023136"/>
    </source>
</evidence>
<dbReference type="HAMAP" id="MF_01393">
    <property type="entry name" value="ATP_synth_a_bact"/>
    <property type="match status" value="1"/>
</dbReference>
<dbReference type="PANTHER" id="PTHR11410">
    <property type="entry name" value="ATP SYNTHASE SUBUNIT A"/>
    <property type="match status" value="1"/>
</dbReference>
<evidence type="ECO:0000313" key="13">
    <source>
        <dbReference type="EMBL" id="NIH56431.1"/>
    </source>
</evidence>
<keyword evidence="4 11" id="KW-0138">CF(0)</keyword>
<gene>
    <name evidence="11" type="primary">atpB</name>
    <name evidence="13" type="ORF">FB473_001076</name>
</gene>
<dbReference type="InterPro" id="IPR045083">
    <property type="entry name" value="ATP_synth_F0_asu_bact/mt"/>
</dbReference>
<dbReference type="CDD" id="cd00310">
    <property type="entry name" value="ATP-synt_Fo_a_6"/>
    <property type="match status" value="1"/>
</dbReference>
<protein>
    <recommendedName>
        <fullName evidence="11 12">ATP synthase subunit a</fullName>
    </recommendedName>
    <alternativeName>
        <fullName evidence="11">ATP synthase F0 sector subunit a</fullName>
    </alternativeName>
    <alternativeName>
        <fullName evidence="11">F-ATPase subunit 6</fullName>
    </alternativeName>
</protein>
<dbReference type="RefSeq" id="WP_167165433.1">
    <property type="nucleotide sequence ID" value="NZ_BAAAOO010000003.1"/>
</dbReference>
<feature type="transmembrane region" description="Helical" evidence="11">
    <location>
        <begin position="182"/>
        <end position="206"/>
    </location>
</feature>
<feature type="transmembrane region" description="Helical" evidence="11">
    <location>
        <begin position="32"/>
        <end position="49"/>
    </location>
</feature>
<evidence type="ECO:0000256" key="1">
    <source>
        <dbReference type="ARBA" id="ARBA00004141"/>
    </source>
</evidence>
<evidence type="ECO:0000256" key="8">
    <source>
        <dbReference type="ARBA" id="ARBA00023065"/>
    </source>
</evidence>
<reference evidence="13 14" key="1">
    <citation type="submission" date="2020-02" db="EMBL/GenBank/DDBJ databases">
        <title>Sequencing the genomes of 1000 actinobacteria strains.</title>
        <authorList>
            <person name="Klenk H.-P."/>
        </authorList>
    </citation>
    <scope>NUCLEOTIDE SEQUENCE [LARGE SCALE GENOMIC DNA]</scope>
    <source>
        <strain evidence="13 14">DSM 19609</strain>
    </source>
</reference>
<keyword evidence="10 11" id="KW-0066">ATP synthesis</keyword>
<keyword evidence="5 11" id="KW-0812">Transmembrane</keyword>